<evidence type="ECO:0000256" key="1">
    <source>
        <dbReference type="SAM" id="MobiDB-lite"/>
    </source>
</evidence>
<evidence type="ECO:0000313" key="4">
    <source>
        <dbReference type="Proteomes" id="UP001362899"/>
    </source>
</evidence>
<dbReference type="Pfam" id="PF02996">
    <property type="entry name" value="Prefoldin"/>
    <property type="match status" value="1"/>
</dbReference>
<feature type="compositionally biased region" description="Polar residues" evidence="1">
    <location>
        <begin position="389"/>
        <end position="403"/>
    </location>
</feature>
<feature type="region of interest" description="Disordered" evidence="1">
    <location>
        <begin position="297"/>
        <end position="537"/>
    </location>
</feature>
<feature type="compositionally biased region" description="Polar residues" evidence="1">
    <location>
        <begin position="225"/>
        <end position="237"/>
    </location>
</feature>
<accession>A0AAV5RFE6</accession>
<feature type="compositionally biased region" description="Low complexity" evidence="1">
    <location>
        <begin position="489"/>
        <end position="520"/>
    </location>
</feature>
<proteinExistence type="predicted"/>
<dbReference type="AlphaFoldDB" id="A0AAV5RFE6"/>
<feature type="compositionally biased region" description="Acidic residues" evidence="1">
    <location>
        <begin position="174"/>
        <end position="185"/>
    </location>
</feature>
<protein>
    <recommendedName>
        <fullName evidence="2">DUF3835 domain-containing protein</fullName>
    </recommendedName>
</protein>
<name>A0AAV5RFE6_STABA</name>
<feature type="domain" description="DUF3835" evidence="2">
    <location>
        <begin position="542"/>
        <end position="606"/>
    </location>
</feature>
<dbReference type="InterPro" id="IPR004127">
    <property type="entry name" value="Prefoldin_subunit_alpha"/>
</dbReference>
<feature type="compositionally biased region" description="Low complexity" evidence="1">
    <location>
        <begin position="154"/>
        <end position="163"/>
    </location>
</feature>
<dbReference type="EMBL" id="BTGC01000003">
    <property type="protein sequence ID" value="GMM50135.1"/>
    <property type="molecule type" value="Genomic_DNA"/>
</dbReference>
<sequence>MDFSERREEVQRRINEHEQLLASDLPETVTVHLGLDYYAAVSKPKAVEFIQRRLAALQRAHSTLCQLSGVTEDGLPVFDIVEELDESGNVINSKVTQTGLPNNINLGVSQDDSVNQNVNDLQKEDLNKIPNENENKNKADEEIVNNEDEVSKTVNNVENVNIDIDSDSQKEKEEKEDDEDEDLSTDDCGSRLASLANLTDAEFEMSPSLGDEPKKPSSDPDYMSVNVNRTLEDSSNGDFRDIDPQDILELEIADDDDDDDDDDDEIDYDFDDLEEGSDTEGRFSLFPQSTAKLIEDYLTKSGGLKPLSVGNEDEDDEDESSESENEVPSAKTITENADSKEPKNVRFSDNVDVKEFEVNKAEHKQMPKISKFKQARALEAHKPPHIQASAPTKSSLKKTSYNPTDKADSKQASKEKIMKDTEKFLNESYLPDKDFLDLHDVEGNEKEKENDNENGKGTQNGGQKKNVNPIVAGANAAVEGSAKNSNTGQSSQRNYANAAAAARAASAAKTAKSQTSNSATPLARRTSHKRANSKPVNSNAIVADKLVEREVDDVPLSDDLDDMAQIKAEYQRLKQKLIYSNGNYIKKESPIETVQTKKVSRFKAARP</sequence>
<gene>
    <name evidence="3" type="ORF">DASB73_010930</name>
</gene>
<feature type="compositionally biased region" description="Low complexity" evidence="1">
    <location>
        <begin position="455"/>
        <end position="466"/>
    </location>
</feature>
<feature type="compositionally biased region" description="Basic and acidic residues" evidence="1">
    <location>
        <begin position="337"/>
        <end position="365"/>
    </location>
</feature>
<dbReference type="InterPro" id="IPR024325">
    <property type="entry name" value="DUF3835"/>
</dbReference>
<feature type="compositionally biased region" description="Basic and acidic residues" evidence="1">
    <location>
        <begin position="405"/>
        <end position="454"/>
    </location>
</feature>
<dbReference type="Proteomes" id="UP001362899">
    <property type="component" value="Unassembled WGS sequence"/>
</dbReference>
<feature type="region of interest" description="Disordered" evidence="1">
    <location>
        <begin position="123"/>
        <end position="284"/>
    </location>
</feature>
<evidence type="ECO:0000259" key="2">
    <source>
        <dbReference type="Pfam" id="PF12927"/>
    </source>
</evidence>
<reference evidence="3 4" key="1">
    <citation type="journal article" date="2023" name="Elife">
        <title>Identification of key yeast species and microbe-microbe interactions impacting larval growth of Drosophila in the wild.</title>
        <authorList>
            <person name="Mure A."/>
            <person name="Sugiura Y."/>
            <person name="Maeda R."/>
            <person name="Honda K."/>
            <person name="Sakurai N."/>
            <person name="Takahashi Y."/>
            <person name="Watada M."/>
            <person name="Katoh T."/>
            <person name="Gotoh A."/>
            <person name="Gotoh Y."/>
            <person name="Taniguchi I."/>
            <person name="Nakamura K."/>
            <person name="Hayashi T."/>
            <person name="Katayama T."/>
            <person name="Uemura T."/>
            <person name="Hattori Y."/>
        </authorList>
    </citation>
    <scope>NUCLEOTIDE SEQUENCE [LARGE SCALE GENOMIC DNA]</scope>
    <source>
        <strain evidence="3 4">SB-73</strain>
    </source>
</reference>
<evidence type="ECO:0000313" key="3">
    <source>
        <dbReference type="EMBL" id="GMM50135.1"/>
    </source>
</evidence>
<keyword evidence="4" id="KW-1185">Reference proteome</keyword>
<dbReference type="Pfam" id="PF12927">
    <property type="entry name" value="DUF3835"/>
    <property type="match status" value="1"/>
</dbReference>
<comment type="caution">
    <text evidence="3">The sequence shown here is derived from an EMBL/GenBank/DDBJ whole genome shotgun (WGS) entry which is preliminary data.</text>
</comment>
<feature type="compositionally biased region" description="Basic and acidic residues" evidence="1">
    <location>
        <begin position="123"/>
        <end position="141"/>
    </location>
</feature>
<feature type="compositionally biased region" description="Acidic residues" evidence="1">
    <location>
        <begin position="311"/>
        <end position="325"/>
    </location>
</feature>
<feature type="compositionally biased region" description="Acidic residues" evidence="1">
    <location>
        <begin position="244"/>
        <end position="278"/>
    </location>
</feature>
<organism evidence="3 4">
    <name type="scientific">Starmerella bacillaris</name>
    <name type="common">Yeast</name>
    <name type="synonym">Candida zemplinina</name>
    <dbReference type="NCBI Taxonomy" id="1247836"/>
    <lineage>
        <taxon>Eukaryota</taxon>
        <taxon>Fungi</taxon>
        <taxon>Dikarya</taxon>
        <taxon>Ascomycota</taxon>
        <taxon>Saccharomycotina</taxon>
        <taxon>Dipodascomycetes</taxon>
        <taxon>Dipodascales</taxon>
        <taxon>Trichomonascaceae</taxon>
        <taxon>Starmerella</taxon>
    </lineage>
</organism>